<dbReference type="PANTHER" id="PTHR23220">
    <property type="entry name" value="INTEGRIN ALPHA"/>
    <property type="match status" value="1"/>
</dbReference>
<dbReference type="Pfam" id="PF01839">
    <property type="entry name" value="FG-GAP"/>
    <property type="match status" value="14"/>
</dbReference>
<dbReference type="GO" id="GO:0007160">
    <property type="term" value="P:cell-matrix adhesion"/>
    <property type="evidence" value="ECO:0007669"/>
    <property type="project" value="TreeGrafter"/>
</dbReference>
<dbReference type="InterPro" id="IPR028994">
    <property type="entry name" value="Integrin_alpha_N"/>
</dbReference>
<dbReference type="GO" id="GO:0008305">
    <property type="term" value="C:integrin complex"/>
    <property type="evidence" value="ECO:0007669"/>
    <property type="project" value="InterPro"/>
</dbReference>
<evidence type="ECO:0000259" key="4">
    <source>
        <dbReference type="Pfam" id="PF13860"/>
    </source>
</evidence>
<dbReference type="SMART" id="SM00191">
    <property type="entry name" value="Int_alpha"/>
    <property type="match status" value="14"/>
</dbReference>
<keyword evidence="1" id="KW-0732">Signal</keyword>
<dbReference type="GO" id="GO:0098609">
    <property type="term" value="P:cell-cell adhesion"/>
    <property type="evidence" value="ECO:0007669"/>
    <property type="project" value="TreeGrafter"/>
</dbReference>
<accession>A0A956NJX7</accession>
<dbReference type="InterPro" id="IPR000413">
    <property type="entry name" value="Integrin_alpha"/>
</dbReference>
<dbReference type="GO" id="GO:0007229">
    <property type="term" value="P:integrin-mediated signaling pathway"/>
    <property type="evidence" value="ECO:0007669"/>
    <property type="project" value="TreeGrafter"/>
</dbReference>
<gene>
    <name evidence="5" type="ORF">KDA27_21715</name>
</gene>
<evidence type="ECO:0000256" key="2">
    <source>
        <dbReference type="ARBA" id="ARBA00022737"/>
    </source>
</evidence>
<comment type="caution">
    <text evidence="5">The sequence shown here is derived from an EMBL/GenBank/DDBJ whole genome shotgun (WGS) entry which is preliminary data.</text>
</comment>
<dbReference type="AlphaFoldDB" id="A0A956NJX7"/>
<dbReference type="PRINTS" id="PR01185">
    <property type="entry name" value="INTEGRINA"/>
</dbReference>
<evidence type="ECO:0000256" key="1">
    <source>
        <dbReference type="ARBA" id="ARBA00022729"/>
    </source>
</evidence>
<dbReference type="GO" id="GO:0009897">
    <property type="term" value="C:external side of plasma membrane"/>
    <property type="evidence" value="ECO:0007669"/>
    <property type="project" value="TreeGrafter"/>
</dbReference>
<keyword evidence="2" id="KW-0677">Repeat</keyword>
<dbReference type="Pfam" id="PF13860">
    <property type="entry name" value="FlgD_ig"/>
    <property type="match status" value="1"/>
</dbReference>
<evidence type="ECO:0000313" key="5">
    <source>
        <dbReference type="EMBL" id="MCA9758429.1"/>
    </source>
</evidence>
<evidence type="ECO:0000256" key="3">
    <source>
        <dbReference type="ARBA" id="ARBA00023180"/>
    </source>
</evidence>
<feature type="non-terminal residue" evidence="5">
    <location>
        <position position="1"/>
    </location>
</feature>
<dbReference type="GO" id="GO:0033627">
    <property type="term" value="P:cell adhesion mediated by integrin"/>
    <property type="evidence" value="ECO:0007669"/>
    <property type="project" value="TreeGrafter"/>
</dbReference>
<reference evidence="5" key="2">
    <citation type="journal article" date="2021" name="Microbiome">
        <title>Successional dynamics and alternative stable states in a saline activated sludge microbial community over 9 years.</title>
        <authorList>
            <person name="Wang Y."/>
            <person name="Ye J."/>
            <person name="Ju F."/>
            <person name="Liu L."/>
            <person name="Boyd J.A."/>
            <person name="Deng Y."/>
            <person name="Parks D.H."/>
            <person name="Jiang X."/>
            <person name="Yin X."/>
            <person name="Woodcroft B.J."/>
            <person name="Tyson G.W."/>
            <person name="Hugenholtz P."/>
            <person name="Polz M.F."/>
            <person name="Zhang T."/>
        </authorList>
    </citation>
    <scope>NUCLEOTIDE SEQUENCE</scope>
    <source>
        <strain evidence="5">HKST-UBA02</strain>
    </source>
</reference>
<dbReference type="Gene3D" id="2.130.10.130">
    <property type="entry name" value="Integrin alpha, N-terminal"/>
    <property type="match status" value="7"/>
</dbReference>
<dbReference type="InterPro" id="IPR013519">
    <property type="entry name" value="Int_alpha_beta-p"/>
</dbReference>
<dbReference type="InterPro" id="IPR013517">
    <property type="entry name" value="FG-GAP"/>
</dbReference>
<dbReference type="InterPro" id="IPR025965">
    <property type="entry name" value="FlgD/Vpr_Ig-like"/>
</dbReference>
<proteinExistence type="predicted"/>
<dbReference type="PANTHER" id="PTHR23220:SF122">
    <property type="entry name" value="INTEGRIN ALPHA-PS1"/>
    <property type="match status" value="1"/>
</dbReference>
<dbReference type="GO" id="GO:0005178">
    <property type="term" value="F:integrin binding"/>
    <property type="evidence" value="ECO:0007669"/>
    <property type="project" value="TreeGrafter"/>
</dbReference>
<sequence>GDGYSDLLVGTPRYDSGQVDEGAVYLFYGGANGPSSSPDWMIEADLANAWLGYSISTAGDVNGDGYDDILVGSPHFELGDFAEGIALVFLGSASGPAHSADWYYQSNQASAYFGRSVAYLGDVNRDGYDDIAVGADRYSNGQSNEGRVYAFYGSAAGVPASPSWTAEVNQAGCGFGGSVSGAGDVNADGYPDLIVGASNYITGSTIGAAFLYHGSASGLTGPNRILFGDDDILFGECVAGAGDVDGDGYADVLVGAPNYNEGSTYTGKAYLYPGSSSGVAADPVWEYEGESTYAHFGAALGTAGDVNGDGYADVIVGSHEYTGSLEEEGVAYVFYGYHTGLSPEPVWRTEGNIEFASYGTSVATAGDLNGDGFSDLVVGAPYVTNGQAGEGRVYVYFGSGDGPRTTAGWVTESNAANTQYGYSVAGAGDINGDGFDDVLVGASNFDNGQIFEGAAFLFLGSELGLNAIPSWYAEGEQEYASFGRSVAGAGDVNGDGLEDILIGADNYTQTESREGAAFLWHGSVTGVPAGGPVGSPATADWAAYGGQEEAGFGFAIASAGDVDGDGLADVIVGAYAYDNGQIDEGAAFVYLGSDDGLEETPQWFHDCDHANAYYGVSVGSAGDFNGDGLSDVIVGAIRYDHPTAGEGAAFVYLGSSAGVLPGAPYWYAESNEENGNLGYSVAGAGDINGDGIGDVVVGAPEMDAPAVDGGRAFVWYGGSPAPPNGNPTNAAWSAGRNELGAWFGRSVASAGDLDNDGYGDIIIGAPLDTAPGSPYEAEGTAFVYLGSADGIGVGPADWYGSGGNDGSRYGWAVACAGDVNGDGASDLIVGAHRANHGQVDEGRAYLYYGNGSRGLARLPRQWQTDLSRPIAPLGRSNEPDEFGVLARLRSPEGRGMARLVTEVESYANSFDGVGTAAGAWRRTSVPTTNGGSYVVEGQVLPGLASGGLYKWRLRFESKNPLFPRSPWLHLSANGETEADVRMFGTPSYVENEPGEEGTNASDALRLALSRTSPNPFRSETSVTWRLPAASDVQLTVHDVGGRRIRTLVSEARDAGVWTTEWNGRDEEGRPVPAGIYWLRLSTKSETARMKLVRLD</sequence>
<feature type="domain" description="FlgD/Vpr Ig-like" evidence="4">
    <location>
        <begin position="1017"/>
        <end position="1083"/>
    </location>
</feature>
<dbReference type="SUPFAM" id="SSF69318">
    <property type="entry name" value="Integrin alpha N-terminal domain"/>
    <property type="match status" value="5"/>
</dbReference>
<dbReference type="Gene3D" id="2.60.40.4070">
    <property type="match status" value="1"/>
</dbReference>
<dbReference type="PROSITE" id="PS51470">
    <property type="entry name" value="FG_GAP"/>
    <property type="match status" value="14"/>
</dbReference>
<name>A0A956NJX7_UNCEI</name>
<dbReference type="EMBL" id="JAGQHS010000172">
    <property type="protein sequence ID" value="MCA9758429.1"/>
    <property type="molecule type" value="Genomic_DNA"/>
</dbReference>
<reference evidence="5" key="1">
    <citation type="submission" date="2020-04" db="EMBL/GenBank/DDBJ databases">
        <authorList>
            <person name="Zhang T."/>
        </authorList>
    </citation>
    <scope>NUCLEOTIDE SEQUENCE</scope>
    <source>
        <strain evidence="5">HKST-UBA02</strain>
    </source>
</reference>
<organism evidence="5 6">
    <name type="scientific">Eiseniibacteriota bacterium</name>
    <dbReference type="NCBI Taxonomy" id="2212470"/>
    <lineage>
        <taxon>Bacteria</taxon>
        <taxon>Candidatus Eiseniibacteriota</taxon>
    </lineage>
</organism>
<protein>
    <submittedName>
        <fullName evidence="5">FG-GAP repeat protein</fullName>
    </submittedName>
</protein>
<dbReference type="Proteomes" id="UP000739538">
    <property type="component" value="Unassembled WGS sequence"/>
</dbReference>
<evidence type="ECO:0000313" key="6">
    <source>
        <dbReference type="Proteomes" id="UP000739538"/>
    </source>
</evidence>
<keyword evidence="3" id="KW-0325">Glycoprotein</keyword>